<keyword evidence="1" id="KW-0175">Coiled coil</keyword>
<evidence type="ECO:0000313" key="2">
    <source>
        <dbReference type="EMBL" id="CEP08565.1"/>
    </source>
</evidence>
<evidence type="ECO:0008006" key="4">
    <source>
        <dbReference type="Google" id="ProtNLM"/>
    </source>
</evidence>
<evidence type="ECO:0000313" key="3">
    <source>
        <dbReference type="Proteomes" id="UP000054107"/>
    </source>
</evidence>
<gene>
    <name evidence="2" type="primary">PARPA_01905.1 scaffold 1896</name>
</gene>
<reference evidence="2 3" key="1">
    <citation type="submission" date="2014-09" db="EMBL/GenBank/DDBJ databases">
        <authorList>
            <person name="Ellenberger Sabrina"/>
        </authorList>
    </citation>
    <scope>NUCLEOTIDE SEQUENCE [LARGE SCALE GENOMIC DNA]</scope>
    <source>
        <strain evidence="2 3">CBS 412.66</strain>
    </source>
</reference>
<name>A0A0B7MZ83_9FUNG</name>
<proteinExistence type="predicted"/>
<organism evidence="2 3">
    <name type="scientific">Parasitella parasitica</name>
    <dbReference type="NCBI Taxonomy" id="35722"/>
    <lineage>
        <taxon>Eukaryota</taxon>
        <taxon>Fungi</taxon>
        <taxon>Fungi incertae sedis</taxon>
        <taxon>Mucoromycota</taxon>
        <taxon>Mucoromycotina</taxon>
        <taxon>Mucoromycetes</taxon>
        <taxon>Mucorales</taxon>
        <taxon>Mucorineae</taxon>
        <taxon>Mucoraceae</taxon>
        <taxon>Parasitella</taxon>
    </lineage>
</organism>
<evidence type="ECO:0000256" key="1">
    <source>
        <dbReference type="SAM" id="Coils"/>
    </source>
</evidence>
<dbReference type="Proteomes" id="UP000054107">
    <property type="component" value="Unassembled WGS sequence"/>
</dbReference>
<accession>A0A0B7MZ83</accession>
<dbReference type="AlphaFoldDB" id="A0A0B7MZ83"/>
<protein>
    <recommendedName>
        <fullName evidence="4">DUF4201 domain-containing protein</fullName>
    </recommendedName>
</protein>
<sequence length="207" mass="24637">MSFESVPLGDVPETLETFTFEKIEEQEQPKIKRVGSVEMTTEEWDTYTREKKGISRSLQRDRELKLVHDRLFEEREKNKGLERTLTDQAAEHSLVVEKLQTEAEILEARRKFHKFRPLVLTNKMEWESRSQILSQEMHQATSKQAEIEGKLAKLKAANKSLKEERKTRFEARVKCMESQRDALLCEHKKKLTEHFNLHKWLQKKRNM</sequence>
<feature type="coiled-coil region" evidence="1">
    <location>
        <begin position="89"/>
        <end position="164"/>
    </location>
</feature>
<keyword evidence="3" id="KW-1185">Reference proteome</keyword>
<dbReference type="EMBL" id="LN719783">
    <property type="protein sequence ID" value="CEP08565.1"/>
    <property type="molecule type" value="Genomic_DNA"/>
</dbReference>